<dbReference type="InterPro" id="IPR051908">
    <property type="entry name" value="Ribosomal_N-acetyltransferase"/>
</dbReference>
<dbReference type="EMBL" id="AP023356">
    <property type="protein sequence ID" value="BCJ47014.1"/>
    <property type="molecule type" value="Genomic_DNA"/>
</dbReference>
<evidence type="ECO:0000313" key="3">
    <source>
        <dbReference type="Proteomes" id="UP000676967"/>
    </source>
</evidence>
<protein>
    <submittedName>
        <fullName evidence="2">Alanine acetyltransferase</fullName>
    </submittedName>
</protein>
<name>A0ABN6CQW7_9ACTN</name>
<keyword evidence="3" id="KW-1185">Reference proteome</keyword>
<dbReference type="InterPro" id="IPR000182">
    <property type="entry name" value="GNAT_dom"/>
</dbReference>
<organism evidence="2 3">
    <name type="scientific">Actinoplanes ianthinogenes</name>
    <dbReference type="NCBI Taxonomy" id="122358"/>
    <lineage>
        <taxon>Bacteria</taxon>
        <taxon>Bacillati</taxon>
        <taxon>Actinomycetota</taxon>
        <taxon>Actinomycetes</taxon>
        <taxon>Micromonosporales</taxon>
        <taxon>Micromonosporaceae</taxon>
        <taxon>Actinoplanes</taxon>
    </lineage>
</organism>
<dbReference type="InterPro" id="IPR016181">
    <property type="entry name" value="Acyl_CoA_acyltransferase"/>
</dbReference>
<evidence type="ECO:0000313" key="2">
    <source>
        <dbReference type="EMBL" id="BCJ47014.1"/>
    </source>
</evidence>
<sequence length="177" mass="20167">MDQQNVTLKPASEGELWIFERQSVEPDAGGIFNWSGFRNLAGTRRRLTEDGLISADGGCLIVWAEGTATGTVSWRRVHYGTPTPSCWNIGVQILPEHRRRGIGTEGQAQLTRYLFDTSPVHRVEAHTDVENDPEQRALSRIGFVREGLLRAVQFREGRWRDMYLYAMTREDYSGVPW</sequence>
<dbReference type="PANTHER" id="PTHR43441">
    <property type="entry name" value="RIBOSOMAL-PROTEIN-SERINE ACETYLTRANSFERASE"/>
    <property type="match status" value="1"/>
</dbReference>
<dbReference type="Gene3D" id="3.40.630.30">
    <property type="match status" value="1"/>
</dbReference>
<dbReference type="Pfam" id="PF13302">
    <property type="entry name" value="Acetyltransf_3"/>
    <property type="match status" value="1"/>
</dbReference>
<dbReference type="CDD" id="cd04301">
    <property type="entry name" value="NAT_SF"/>
    <property type="match status" value="1"/>
</dbReference>
<reference evidence="2 3" key="1">
    <citation type="submission" date="2020-08" db="EMBL/GenBank/DDBJ databases">
        <title>Whole genome shotgun sequence of Actinoplanes ianthinogenes NBRC 13996.</title>
        <authorList>
            <person name="Komaki H."/>
            <person name="Tamura T."/>
        </authorList>
    </citation>
    <scope>NUCLEOTIDE SEQUENCE [LARGE SCALE GENOMIC DNA]</scope>
    <source>
        <strain evidence="2 3">NBRC 13996</strain>
    </source>
</reference>
<dbReference type="RefSeq" id="WP_189331450.1">
    <property type="nucleotide sequence ID" value="NZ_AP023356.1"/>
</dbReference>
<gene>
    <name evidence="2" type="primary">rimJ_4</name>
    <name evidence="2" type="ORF">Aiant_76710</name>
</gene>
<accession>A0ABN6CQW7</accession>
<proteinExistence type="predicted"/>
<dbReference type="PROSITE" id="PS51186">
    <property type="entry name" value="GNAT"/>
    <property type="match status" value="1"/>
</dbReference>
<feature type="domain" description="N-acetyltransferase" evidence="1">
    <location>
        <begin position="6"/>
        <end position="170"/>
    </location>
</feature>
<dbReference type="SUPFAM" id="SSF55729">
    <property type="entry name" value="Acyl-CoA N-acyltransferases (Nat)"/>
    <property type="match status" value="1"/>
</dbReference>
<evidence type="ECO:0000259" key="1">
    <source>
        <dbReference type="PROSITE" id="PS51186"/>
    </source>
</evidence>
<dbReference type="Proteomes" id="UP000676967">
    <property type="component" value="Chromosome"/>
</dbReference>
<dbReference type="PANTHER" id="PTHR43441:SF6">
    <property type="entry name" value="N-ACETYLTRANSFERASE DOMAIN-CONTAINING PROTEIN"/>
    <property type="match status" value="1"/>
</dbReference>